<dbReference type="GO" id="GO:0003964">
    <property type="term" value="F:RNA-directed DNA polymerase activity"/>
    <property type="evidence" value="ECO:0007669"/>
    <property type="project" value="UniProtKB-KW"/>
</dbReference>
<dbReference type="NCBIfam" id="TIGR04416">
    <property type="entry name" value="group_II_RT_mat"/>
    <property type="match status" value="1"/>
</dbReference>
<evidence type="ECO:0000313" key="2">
    <source>
        <dbReference type="EMBL" id="MBJ6361779.1"/>
    </source>
</evidence>
<accession>A0A934MQX4</accession>
<sequence length="438" mass="51176">METKLVKIAQLAKDRPKEQFTSLIHLLDEEALYMCHQELRGDKAVGVDEVTKAQYEENLCMNVKNLHHSLRQMAYKPQPVRRVYIPKPGSKKMRPLGIPAYEDKIVQLAVSKILSAIYEQDFLNSSFGFRPGIGCHDALRMLNTTIMTRKTNWVVDADISGFFDHVDHSWMMKCLEVRIKDRKLLQLIQRMLKAGMMEEGILRQTEQGTPQGGIISPVLANVYLHYVLDLWFEKRMKKQYRGQTQMVRYADDFVCCFQSEGEARNFYLQLKDRLKKFNLEIAPEKSKIIEFGQFAAQNKGNGGEGKPETFDFLGFTHYCGESRNGKFRVKRQTSRKKFQAALNRMKIWIKTNRTLPVKSLMDQLKAKLTGHYRYYGITDNGPMLSRYWYGTMRLLFKWLNRRSQRNSYTWDKFLLLMKANPLPKPRIYLSMFGGKVLV</sequence>
<reference evidence="2" key="1">
    <citation type="submission" date="2020-12" db="EMBL/GenBank/DDBJ databases">
        <authorList>
            <person name="Huq M.A."/>
        </authorList>
    </citation>
    <scope>NUCLEOTIDE SEQUENCE</scope>
    <source>
        <strain evidence="2">MAHUQ-46</strain>
    </source>
</reference>
<dbReference type="InterPro" id="IPR051083">
    <property type="entry name" value="GrpII_Intron_Splice-Mob/Def"/>
</dbReference>
<dbReference type="CDD" id="cd01651">
    <property type="entry name" value="RT_G2_intron"/>
    <property type="match status" value="1"/>
</dbReference>
<dbReference type="InterPro" id="IPR000477">
    <property type="entry name" value="RT_dom"/>
</dbReference>
<dbReference type="PANTHER" id="PTHR34047">
    <property type="entry name" value="NUCLEAR INTRON MATURASE 1, MITOCHONDRIAL-RELATED"/>
    <property type="match status" value="1"/>
</dbReference>
<protein>
    <submittedName>
        <fullName evidence="2">Group II intron reverse transcriptase/maturase</fullName>
        <ecNumber evidence="2">2.7.7.49</ecNumber>
    </submittedName>
</protein>
<dbReference type="InterPro" id="IPR030931">
    <property type="entry name" value="Group_II_RT_mat"/>
</dbReference>
<dbReference type="SUPFAM" id="SSF56672">
    <property type="entry name" value="DNA/RNA polymerases"/>
    <property type="match status" value="1"/>
</dbReference>
<proteinExistence type="predicted"/>
<dbReference type="AlphaFoldDB" id="A0A934MQX4"/>
<dbReference type="InterPro" id="IPR043502">
    <property type="entry name" value="DNA/RNA_pol_sf"/>
</dbReference>
<keyword evidence="2" id="KW-0695">RNA-directed DNA polymerase</keyword>
<keyword evidence="3" id="KW-1185">Reference proteome</keyword>
<dbReference type="Proteomes" id="UP000640274">
    <property type="component" value="Unassembled WGS sequence"/>
</dbReference>
<keyword evidence="2" id="KW-0548">Nucleotidyltransferase</keyword>
<dbReference type="PROSITE" id="PS50878">
    <property type="entry name" value="RT_POL"/>
    <property type="match status" value="1"/>
</dbReference>
<name>A0A934MQX4_9BACL</name>
<gene>
    <name evidence="2" type="primary">ltrA</name>
    <name evidence="2" type="ORF">JFN88_10915</name>
</gene>
<dbReference type="EMBL" id="JAELUP010000050">
    <property type="protein sequence ID" value="MBJ6361779.1"/>
    <property type="molecule type" value="Genomic_DNA"/>
</dbReference>
<evidence type="ECO:0000259" key="1">
    <source>
        <dbReference type="PROSITE" id="PS50878"/>
    </source>
</evidence>
<keyword evidence="2" id="KW-0808">Transferase</keyword>
<organism evidence="2 3">
    <name type="scientific">Paenibacillus roseus</name>
    <dbReference type="NCBI Taxonomy" id="2798579"/>
    <lineage>
        <taxon>Bacteria</taxon>
        <taxon>Bacillati</taxon>
        <taxon>Bacillota</taxon>
        <taxon>Bacilli</taxon>
        <taxon>Bacillales</taxon>
        <taxon>Paenibacillaceae</taxon>
        <taxon>Paenibacillus</taxon>
    </lineage>
</organism>
<feature type="domain" description="Reverse transcriptase" evidence="1">
    <location>
        <begin position="66"/>
        <end position="317"/>
    </location>
</feature>
<evidence type="ECO:0000313" key="3">
    <source>
        <dbReference type="Proteomes" id="UP000640274"/>
    </source>
</evidence>
<dbReference type="EC" id="2.7.7.49" evidence="2"/>
<dbReference type="PANTHER" id="PTHR34047:SF8">
    <property type="entry name" value="PROTEIN YKFC"/>
    <property type="match status" value="1"/>
</dbReference>
<dbReference type="RefSeq" id="WP_199019332.1">
    <property type="nucleotide sequence ID" value="NZ_JAELUP010000050.1"/>
</dbReference>
<comment type="caution">
    <text evidence="2">The sequence shown here is derived from an EMBL/GenBank/DDBJ whole genome shotgun (WGS) entry which is preliminary data.</text>
</comment>
<dbReference type="Pfam" id="PF00078">
    <property type="entry name" value="RVT_1"/>
    <property type="match status" value="1"/>
</dbReference>